<name>A0A917FZX4_9BACI</name>
<evidence type="ECO:0000313" key="1">
    <source>
        <dbReference type="EMBL" id="GGG15522.1"/>
    </source>
</evidence>
<keyword evidence="2" id="KW-1185">Reference proteome</keyword>
<accession>A0A917FZX4</accession>
<dbReference type="AlphaFoldDB" id="A0A917FZX4"/>
<gene>
    <name evidence="1" type="ORF">GCM10007425_07260</name>
</gene>
<dbReference type="SUPFAM" id="SSF54001">
    <property type="entry name" value="Cysteine proteinases"/>
    <property type="match status" value="1"/>
</dbReference>
<dbReference type="Proteomes" id="UP000616608">
    <property type="component" value="Unassembled WGS sequence"/>
</dbReference>
<reference evidence="1" key="2">
    <citation type="submission" date="2020-09" db="EMBL/GenBank/DDBJ databases">
        <authorList>
            <person name="Sun Q."/>
            <person name="Zhou Y."/>
        </authorList>
    </citation>
    <scope>NUCLEOTIDE SEQUENCE</scope>
    <source>
        <strain evidence="1">CGMCC 1.15760</strain>
    </source>
</reference>
<evidence type="ECO:0000313" key="2">
    <source>
        <dbReference type="Proteomes" id="UP000616608"/>
    </source>
</evidence>
<organism evidence="1 2">
    <name type="scientific">Lysinibacillus alkalisoli</name>
    <dbReference type="NCBI Taxonomy" id="1911548"/>
    <lineage>
        <taxon>Bacteria</taxon>
        <taxon>Bacillati</taxon>
        <taxon>Bacillota</taxon>
        <taxon>Bacilli</taxon>
        <taxon>Bacillales</taxon>
        <taxon>Bacillaceae</taxon>
        <taxon>Lysinibacillus</taxon>
    </lineage>
</organism>
<dbReference type="Gene3D" id="3.90.1720.10">
    <property type="entry name" value="endopeptidase domain like (from Nostoc punctiforme)"/>
    <property type="match status" value="1"/>
</dbReference>
<comment type="caution">
    <text evidence="1">The sequence shown here is derived from an EMBL/GenBank/DDBJ whole genome shotgun (WGS) entry which is preliminary data.</text>
</comment>
<protein>
    <submittedName>
        <fullName evidence="1">Uncharacterized protein</fullName>
    </submittedName>
</protein>
<dbReference type="RefSeq" id="WP_188613652.1">
    <property type="nucleotide sequence ID" value="NZ_BMJT01000002.1"/>
</dbReference>
<sequence length="183" mass="21412">MKKTIYIILTQTKTFLSRAIGMYTGKQMNHASIAFDDELHDMYSFGRLQLHNPLSGGFLREQAETGLFENARCMIYKVEVSTYQYLRMKEKVRYMHDNRDRYKYNFIGLFGVMFHKEVKRDRAYFCSQFVATILKMGGLEVRENPAFMTPHCLSNLEYAEPVYEGSLADYLHAVRLPVVPYAI</sequence>
<dbReference type="EMBL" id="BMJT01000002">
    <property type="protein sequence ID" value="GGG15522.1"/>
    <property type="molecule type" value="Genomic_DNA"/>
</dbReference>
<proteinExistence type="predicted"/>
<reference evidence="1" key="1">
    <citation type="journal article" date="2014" name="Int. J. Syst. Evol. Microbiol.">
        <title>Complete genome sequence of Corynebacterium casei LMG S-19264T (=DSM 44701T), isolated from a smear-ripened cheese.</title>
        <authorList>
            <consortium name="US DOE Joint Genome Institute (JGI-PGF)"/>
            <person name="Walter F."/>
            <person name="Albersmeier A."/>
            <person name="Kalinowski J."/>
            <person name="Ruckert C."/>
        </authorList>
    </citation>
    <scope>NUCLEOTIDE SEQUENCE</scope>
    <source>
        <strain evidence="1">CGMCC 1.15760</strain>
    </source>
</reference>
<dbReference type="InterPro" id="IPR038765">
    <property type="entry name" value="Papain-like_cys_pep_sf"/>
</dbReference>